<comment type="caution">
    <text evidence="2">The sequence shown here is derived from an EMBL/GenBank/DDBJ whole genome shotgun (WGS) entry which is preliminary data.</text>
</comment>
<organism evidence="2 3">
    <name type="scientific">Candidatus Harrisonbacteria bacterium CG10_big_fil_rev_8_21_14_0_10_42_17</name>
    <dbReference type="NCBI Taxonomy" id="1974584"/>
    <lineage>
        <taxon>Bacteria</taxon>
        <taxon>Candidatus Harrisoniibacteriota</taxon>
    </lineage>
</organism>
<name>A0A2M6WI93_9BACT</name>
<sequence>MGKELCSCSRFAGEQRAERKSPTCDFRSLGVKGKEYFLIGWRFFMLRQAVVVAGGKGVRLGELAKKYGNKSLVPINGIPLLGYTLEWLREAGVCEIIISVNYMSEYRKVAELFGGDSDILLSHNRYRTSSAQCLPPLLERLDSRFLFVYGHAPAPPNHLRGICDLASKGVAVSLYSTTTQGATRKPASIREDVVKLEDSGSLFIEPPHVLTSDFVYILNRSRSWGAAFKRYQGSLVDLRAVHPPEVHYRKNFTRLKRYIETF</sequence>
<dbReference type="Proteomes" id="UP000228635">
    <property type="component" value="Unassembled WGS sequence"/>
</dbReference>
<dbReference type="InterPro" id="IPR029044">
    <property type="entry name" value="Nucleotide-diphossugar_trans"/>
</dbReference>
<gene>
    <name evidence="2" type="ORF">COU08_02175</name>
</gene>
<dbReference type="SUPFAM" id="SSF53448">
    <property type="entry name" value="Nucleotide-diphospho-sugar transferases"/>
    <property type="match status" value="1"/>
</dbReference>
<accession>A0A2M6WI93</accession>
<dbReference type="Pfam" id="PF12804">
    <property type="entry name" value="NTP_transf_3"/>
    <property type="match status" value="1"/>
</dbReference>
<dbReference type="Gene3D" id="3.90.550.10">
    <property type="entry name" value="Spore Coat Polysaccharide Biosynthesis Protein SpsA, Chain A"/>
    <property type="match status" value="1"/>
</dbReference>
<dbReference type="InterPro" id="IPR025877">
    <property type="entry name" value="MobA-like_NTP_Trfase"/>
</dbReference>
<evidence type="ECO:0000313" key="2">
    <source>
        <dbReference type="EMBL" id="PIT92493.1"/>
    </source>
</evidence>
<feature type="domain" description="MobA-like NTP transferase" evidence="1">
    <location>
        <begin position="49"/>
        <end position="110"/>
    </location>
</feature>
<evidence type="ECO:0000313" key="3">
    <source>
        <dbReference type="Proteomes" id="UP000228635"/>
    </source>
</evidence>
<dbReference type="EMBL" id="PFBA01000019">
    <property type="protein sequence ID" value="PIT92493.1"/>
    <property type="molecule type" value="Genomic_DNA"/>
</dbReference>
<reference evidence="3" key="1">
    <citation type="submission" date="2017-09" db="EMBL/GenBank/DDBJ databases">
        <title>Depth-based differentiation of microbial function through sediment-hosted aquifers and enrichment of novel symbionts in the deep terrestrial subsurface.</title>
        <authorList>
            <person name="Probst A.J."/>
            <person name="Ladd B."/>
            <person name="Jarett J.K."/>
            <person name="Geller-Mcgrath D.E."/>
            <person name="Sieber C.M.K."/>
            <person name="Emerson J.B."/>
            <person name="Anantharaman K."/>
            <person name="Thomas B.C."/>
            <person name="Malmstrom R."/>
            <person name="Stieglmeier M."/>
            <person name="Klingl A."/>
            <person name="Woyke T."/>
            <person name="Ryan C.M."/>
            <person name="Banfield J.F."/>
        </authorList>
    </citation>
    <scope>NUCLEOTIDE SEQUENCE [LARGE SCALE GENOMIC DNA]</scope>
</reference>
<dbReference type="AlphaFoldDB" id="A0A2M6WI93"/>
<proteinExistence type="predicted"/>
<dbReference type="GO" id="GO:0016779">
    <property type="term" value="F:nucleotidyltransferase activity"/>
    <property type="evidence" value="ECO:0007669"/>
    <property type="project" value="UniProtKB-ARBA"/>
</dbReference>
<protein>
    <recommendedName>
        <fullName evidence="1">MobA-like NTP transferase domain-containing protein</fullName>
    </recommendedName>
</protein>
<evidence type="ECO:0000259" key="1">
    <source>
        <dbReference type="Pfam" id="PF12804"/>
    </source>
</evidence>